<keyword evidence="1" id="KW-0378">Hydrolase</keyword>
<protein>
    <submittedName>
        <fullName evidence="5">Repeat protein (TIGR01451 family)</fullName>
    </submittedName>
</protein>
<evidence type="ECO:0000313" key="6">
    <source>
        <dbReference type="Proteomes" id="UP000700732"/>
    </source>
</evidence>
<dbReference type="Gene3D" id="2.160.20.10">
    <property type="entry name" value="Single-stranded right-handed beta-helix, Pectin lyase-like"/>
    <property type="match status" value="3"/>
</dbReference>
<dbReference type="InterPro" id="IPR011050">
    <property type="entry name" value="Pectin_lyase_fold/virulence"/>
</dbReference>
<dbReference type="InterPro" id="IPR012334">
    <property type="entry name" value="Pectin_lyas_fold"/>
</dbReference>
<dbReference type="SUPFAM" id="SSF49785">
    <property type="entry name" value="Galactose-binding domain-like"/>
    <property type="match status" value="1"/>
</dbReference>
<dbReference type="Gene3D" id="2.60.120.260">
    <property type="entry name" value="Galactose-binding domain-like"/>
    <property type="match status" value="1"/>
</dbReference>
<evidence type="ECO:0000313" key="5">
    <source>
        <dbReference type="EMBL" id="MBC3792668.1"/>
    </source>
</evidence>
<gene>
    <name evidence="5" type="ORF">FH603_3182</name>
</gene>
<dbReference type="InterPro" id="IPR039448">
    <property type="entry name" value="Beta_helix"/>
</dbReference>
<dbReference type="SMART" id="SM00710">
    <property type="entry name" value="PbH1"/>
    <property type="match status" value="6"/>
</dbReference>
<evidence type="ECO:0000259" key="2">
    <source>
        <dbReference type="Pfam" id="PF01345"/>
    </source>
</evidence>
<reference evidence="5 6" key="1">
    <citation type="submission" date="2019-06" db="EMBL/GenBank/DDBJ databases">
        <title>Spirosoma utsteinense sp. nov. isolated from Antarctic ice-free soils.</title>
        <authorList>
            <person name="Tahon G."/>
        </authorList>
    </citation>
    <scope>NUCLEOTIDE SEQUENCE [LARGE SCALE GENOMIC DNA]</scope>
    <source>
        <strain evidence="5 6">LMG 31447</strain>
    </source>
</reference>
<dbReference type="InterPro" id="IPR008979">
    <property type="entry name" value="Galactose-bd-like_sf"/>
</dbReference>
<sequence>MLLVTLCSNGVAQTTYYIAANGSDGNSGRSAESPFQSLAKVNATLLQPGDQVLFRRGDTFRGGLLIRQSGSAAQPIRFDAYGTGAKPILSGAIPLTNWTKVGTDTWQTTCSACTGPVTGVFRNDKALPLGRYPNPGDTNKGYLTVQTHQGNSQITSRQPISLNLNTGWKGTEVVIRTMQWITNRYGFSSQSGNVLNLAAINSGYGIQDGWGYFVQNHPATLDRPGEWAFDTSTKTIQLYDATGDPNKQNLTVTAADQAVDLASVQYISLTNLSLTQARTANLSVRSGSSLTFSNLDILNAGEDGVVISGTGQAIVIENSTIRYINNNGVWIGPYQNVTFRNNILNHVGVDAGRSTNNDGQGNGLQTSVSQAMLIENNRIDSIGYNAISFTNSTTIRKNVISNFCLTKSDGGGIYTWNGNKNAMSDIHLTSNIIFNGIGAPEGTPGGTYSGANGIYFDDCTQNADITGNTIFNCTGLGIYLHAASNLSISGNTSYNNSEGQLALTDNKGVCTPRNNSIHHNILAGRISSQTVVKYESNVSDLNQYGTFDNNSYIRPFEDIFKVRAIYNDGTTVGSDLSLAEWQTRFGKDMNSRNSPATFNDYVITTTGKSLLTNTFGSTNENWETWSPYGNGRAQWDNTNRLDEGSLQVGVASASNKTDSYVLAYTNIGSVTKGKTYYLQFDALASSAKRVDVFLRQRSGSYQDLVPRKVIMLNNERMTYEVAFTPTMDEASALLVYQASEDGQTAWFDNIGLKEAIRTDVNPDECIRLFYNPTLRDSVVLFTGGYRDAMNRPYAGSLTLAPLTSLLLIKDPTFVPQERPTLVADLSLTLQTDRQVLPAGQSLTVRLRIRNEQLTVANGAVSGQWTCRLPSGLQFSGVNGVQYTDGVLSGAIQNLRVGTDTTIVFLLKLTQPGTYRLAAQITTATLSDPDSTPGSGTADGEDDAALVCFRTPDAGSVIYESPNPGQRPLPVVTTNQPAPNPNRVDLSLQMALSNRSPAINELVTCTIWVNNGGGAVAGTVQLQNKLPDGLDFVGGTGWSANGKLLSTSLTNVQAGGVTSTSFQARVTSGGRWINQVQITLSDIADTDSIVGNGFENGEDDQAQADIRVR</sequence>
<dbReference type="InterPro" id="IPR003305">
    <property type="entry name" value="CenC_carb-bd"/>
</dbReference>
<evidence type="ECO:0000259" key="4">
    <source>
        <dbReference type="Pfam" id="PF13229"/>
    </source>
</evidence>
<dbReference type="Pfam" id="PF01345">
    <property type="entry name" value="DUF11"/>
    <property type="match status" value="1"/>
</dbReference>
<name>A0ABR6W7W5_9BACT</name>
<comment type="caution">
    <text evidence="5">The sequence shown here is derived from an EMBL/GenBank/DDBJ whole genome shotgun (WGS) entry which is preliminary data.</text>
</comment>
<evidence type="ECO:0000256" key="1">
    <source>
        <dbReference type="ARBA" id="ARBA00022801"/>
    </source>
</evidence>
<feature type="domain" description="Right handed beta helix" evidence="4">
    <location>
        <begin position="253"/>
        <end position="349"/>
    </location>
</feature>
<dbReference type="InterPro" id="IPR022441">
    <property type="entry name" value="Para_beta_helix_rpt-2"/>
</dbReference>
<dbReference type="NCBIfam" id="TIGR03804">
    <property type="entry name" value="para_beta_helix"/>
    <property type="match status" value="1"/>
</dbReference>
<dbReference type="InterPro" id="IPR006626">
    <property type="entry name" value="PbH1"/>
</dbReference>
<feature type="domain" description="CBM-cenC" evidence="3">
    <location>
        <begin position="612"/>
        <end position="736"/>
    </location>
</feature>
<accession>A0ABR6W7W5</accession>
<dbReference type="PANTHER" id="PTHR36453">
    <property type="entry name" value="SECRETED PROTEIN-RELATED"/>
    <property type="match status" value="1"/>
</dbReference>
<dbReference type="Pfam" id="PF13229">
    <property type="entry name" value="Beta_helix"/>
    <property type="match status" value="2"/>
</dbReference>
<feature type="domain" description="Right handed beta helix" evidence="4">
    <location>
        <begin position="367"/>
        <end position="521"/>
    </location>
</feature>
<feature type="domain" description="DUF11" evidence="2">
    <location>
        <begin position="984"/>
        <end position="1086"/>
    </location>
</feature>
<dbReference type="InterPro" id="IPR001434">
    <property type="entry name" value="OmcB-like_DUF11"/>
</dbReference>
<evidence type="ECO:0000259" key="3">
    <source>
        <dbReference type="Pfam" id="PF02018"/>
    </source>
</evidence>
<proteinExistence type="predicted"/>
<dbReference type="RefSeq" id="WP_186738429.1">
    <property type="nucleotide sequence ID" value="NZ_VFIA01000018.1"/>
</dbReference>
<dbReference type="SUPFAM" id="SSF51126">
    <property type="entry name" value="Pectin lyase-like"/>
    <property type="match status" value="1"/>
</dbReference>
<keyword evidence="6" id="KW-1185">Reference proteome</keyword>
<organism evidence="5 6">
    <name type="scientific">Spirosoma utsteinense</name>
    <dbReference type="NCBI Taxonomy" id="2585773"/>
    <lineage>
        <taxon>Bacteria</taxon>
        <taxon>Pseudomonadati</taxon>
        <taxon>Bacteroidota</taxon>
        <taxon>Cytophagia</taxon>
        <taxon>Cytophagales</taxon>
        <taxon>Cytophagaceae</taxon>
        <taxon>Spirosoma</taxon>
    </lineage>
</organism>
<dbReference type="EMBL" id="VFIA01000018">
    <property type="protein sequence ID" value="MBC3792668.1"/>
    <property type="molecule type" value="Genomic_DNA"/>
</dbReference>
<dbReference type="PANTHER" id="PTHR36453:SF1">
    <property type="entry name" value="RIGHT HANDED BETA HELIX DOMAIN-CONTAINING PROTEIN"/>
    <property type="match status" value="1"/>
</dbReference>
<dbReference type="Pfam" id="PF02018">
    <property type="entry name" value="CBM_4_9"/>
    <property type="match status" value="1"/>
</dbReference>
<dbReference type="Proteomes" id="UP000700732">
    <property type="component" value="Unassembled WGS sequence"/>
</dbReference>